<evidence type="ECO:0000256" key="8">
    <source>
        <dbReference type="ARBA" id="ARBA00051245"/>
    </source>
</evidence>
<dbReference type="InterPro" id="IPR001245">
    <property type="entry name" value="Ser-Thr/Tyr_kinase_cat_dom"/>
</dbReference>
<feature type="domain" description="SH2" evidence="13">
    <location>
        <begin position="121"/>
        <end position="195"/>
    </location>
</feature>
<evidence type="ECO:0000256" key="2">
    <source>
        <dbReference type="ARBA" id="ARBA00022679"/>
    </source>
</evidence>
<dbReference type="PROSITE" id="PS00109">
    <property type="entry name" value="PROTEIN_KINASE_TYR"/>
    <property type="match status" value="1"/>
</dbReference>
<dbReference type="RefSeq" id="XP_024347255.1">
    <property type="nucleotide sequence ID" value="XM_024498346.1"/>
</dbReference>
<evidence type="ECO:0000256" key="11">
    <source>
        <dbReference type="RuleBase" id="RU362096"/>
    </source>
</evidence>
<dbReference type="InterPro" id="IPR008266">
    <property type="entry name" value="Tyr_kinase_AS"/>
</dbReference>
<evidence type="ECO:0000256" key="9">
    <source>
        <dbReference type="PROSITE-ProRule" id="PRU00191"/>
    </source>
</evidence>
<feature type="binding site" evidence="10">
    <location>
        <position position="271"/>
    </location>
    <ligand>
        <name>ATP</name>
        <dbReference type="ChEBI" id="CHEBI:30616"/>
    </ligand>
</feature>
<dbReference type="InterPro" id="IPR017441">
    <property type="entry name" value="Protein_kinase_ATP_BS"/>
</dbReference>
<dbReference type="Gene3D" id="3.30.505.10">
    <property type="entry name" value="SH2 domain"/>
    <property type="match status" value="1"/>
</dbReference>
<keyword evidence="5 10" id="KW-0067">ATP-binding</keyword>
<keyword evidence="6" id="KW-0472">Membrane</keyword>
<evidence type="ECO:0000259" key="13">
    <source>
        <dbReference type="PROSITE" id="PS50001"/>
    </source>
</evidence>
<dbReference type="OrthoDB" id="4062651at2759"/>
<accession>W6URP8</accession>
<dbReference type="Gene3D" id="2.30.30.40">
    <property type="entry name" value="SH3 Domains"/>
    <property type="match status" value="1"/>
</dbReference>
<dbReference type="SMART" id="SM00219">
    <property type="entry name" value="TyrKc"/>
    <property type="match status" value="1"/>
</dbReference>
<dbReference type="PROSITE" id="PS50001">
    <property type="entry name" value="SH2"/>
    <property type="match status" value="1"/>
</dbReference>
<dbReference type="GO" id="GO:0005524">
    <property type="term" value="F:ATP binding"/>
    <property type="evidence" value="ECO:0007669"/>
    <property type="project" value="UniProtKB-UniRule"/>
</dbReference>
<dbReference type="Proteomes" id="UP000019149">
    <property type="component" value="Unassembled WGS sequence"/>
</dbReference>
<dbReference type="InterPro" id="IPR036860">
    <property type="entry name" value="SH2_dom_sf"/>
</dbReference>
<dbReference type="PROSITE" id="PS00107">
    <property type="entry name" value="PROTEIN_KINASE_ATP"/>
    <property type="match status" value="1"/>
</dbReference>
<evidence type="ECO:0000256" key="3">
    <source>
        <dbReference type="ARBA" id="ARBA00022741"/>
    </source>
</evidence>
<dbReference type="Pfam" id="PF00017">
    <property type="entry name" value="SH2"/>
    <property type="match status" value="1"/>
</dbReference>
<evidence type="ECO:0000256" key="1">
    <source>
        <dbReference type="ARBA" id="ARBA00004308"/>
    </source>
</evidence>
<dbReference type="CTD" id="36344812"/>
<dbReference type="PANTHER" id="PTHR24418">
    <property type="entry name" value="TYROSINE-PROTEIN KINASE"/>
    <property type="match status" value="1"/>
</dbReference>
<dbReference type="GO" id="GO:0012505">
    <property type="term" value="C:endomembrane system"/>
    <property type="evidence" value="ECO:0007669"/>
    <property type="project" value="UniProtKB-SubCell"/>
</dbReference>
<evidence type="ECO:0000256" key="5">
    <source>
        <dbReference type="ARBA" id="ARBA00022840"/>
    </source>
</evidence>
<evidence type="ECO:0000256" key="6">
    <source>
        <dbReference type="ARBA" id="ARBA00023136"/>
    </source>
</evidence>
<dbReference type="CDD" id="cd00192">
    <property type="entry name" value="PTKc"/>
    <property type="match status" value="1"/>
</dbReference>
<keyword evidence="4 11" id="KW-0418">Kinase</keyword>
<comment type="subcellular location">
    <subcellularLocation>
        <location evidence="1">Endomembrane system</location>
    </subcellularLocation>
</comment>
<dbReference type="EC" id="2.7.10.2" evidence="11"/>
<dbReference type="GO" id="GO:0048468">
    <property type="term" value="P:cell development"/>
    <property type="evidence" value="ECO:0007669"/>
    <property type="project" value="UniProtKB-ARBA"/>
</dbReference>
<evidence type="ECO:0000256" key="7">
    <source>
        <dbReference type="ARBA" id="ARBA00023137"/>
    </source>
</evidence>
<dbReference type="STRING" id="6210.W6URP8"/>
<evidence type="ECO:0000313" key="15">
    <source>
        <dbReference type="EMBL" id="EUB56059.1"/>
    </source>
</evidence>
<evidence type="ECO:0000256" key="10">
    <source>
        <dbReference type="PROSITE-ProRule" id="PRU10141"/>
    </source>
</evidence>
<name>W6URP8_ECHGR</name>
<dbReference type="EMBL" id="APAU02000131">
    <property type="protein sequence ID" value="EUB56059.1"/>
    <property type="molecule type" value="Genomic_DNA"/>
</dbReference>
<dbReference type="OMA" id="EDCFIHY"/>
<keyword evidence="7 11" id="KW-0829">Tyrosine-protein kinase</keyword>
<dbReference type="GO" id="GO:0004715">
    <property type="term" value="F:non-membrane spanning protein tyrosine kinase activity"/>
    <property type="evidence" value="ECO:0007669"/>
    <property type="project" value="UniProtKB-EC"/>
</dbReference>
<organism evidence="15 16">
    <name type="scientific">Echinococcus granulosus</name>
    <name type="common">Hydatid tapeworm</name>
    <dbReference type="NCBI Taxonomy" id="6210"/>
    <lineage>
        <taxon>Eukaryota</taxon>
        <taxon>Metazoa</taxon>
        <taxon>Spiralia</taxon>
        <taxon>Lophotrochozoa</taxon>
        <taxon>Platyhelminthes</taxon>
        <taxon>Cestoda</taxon>
        <taxon>Eucestoda</taxon>
        <taxon>Cyclophyllidea</taxon>
        <taxon>Taeniidae</taxon>
        <taxon>Echinococcus</taxon>
        <taxon>Echinococcus granulosus group</taxon>
    </lineage>
</organism>
<comment type="similarity">
    <text evidence="11">Belongs to the protein kinase superfamily. Tyr protein kinase family.</text>
</comment>
<dbReference type="Gene3D" id="1.10.510.10">
    <property type="entry name" value="Transferase(Phosphotransferase) domain 1"/>
    <property type="match status" value="1"/>
</dbReference>
<keyword evidence="16" id="KW-1185">Reference proteome</keyword>
<dbReference type="GO" id="GO:0050793">
    <property type="term" value="P:regulation of developmental process"/>
    <property type="evidence" value="ECO:0007669"/>
    <property type="project" value="UniProtKB-ARBA"/>
</dbReference>
<dbReference type="AlphaFoldDB" id="W6URP8"/>
<protein>
    <recommendedName>
        <fullName evidence="11">Tyrosine-protein kinase</fullName>
        <ecNumber evidence="11">2.7.10.2</ecNumber>
    </recommendedName>
</protein>
<dbReference type="InterPro" id="IPR000719">
    <property type="entry name" value="Prot_kinase_dom"/>
</dbReference>
<feature type="region of interest" description="Disordered" evidence="12">
    <location>
        <begin position="13"/>
        <end position="51"/>
    </location>
</feature>
<evidence type="ECO:0000313" key="16">
    <source>
        <dbReference type="Proteomes" id="UP000019149"/>
    </source>
</evidence>
<dbReference type="InterPro" id="IPR050198">
    <property type="entry name" value="Non-receptor_tyrosine_kinases"/>
</dbReference>
<dbReference type="InterPro" id="IPR011009">
    <property type="entry name" value="Kinase-like_dom_sf"/>
</dbReference>
<keyword evidence="3 10" id="KW-0547">Nucleotide-binding</keyword>
<sequence length="517" mass="59238">MFYHKIIHKLRKRNEGKDVPPQTYPPQAPRWSSNLHEDLKPPCSQPKESSNSFTTTALYKCTTTQSATPSFIVGDLLNVVETSHDRRMASNLPTKRQGLIPFSHVTSNKSLSIVSEAWFDIDRISAERKLLMPGVQPGTYILRPCGSADNPYSLSVRANGVKIKHFRVYFDEKAKSFYLCSSIQFPSLEEMIRYYHSILSPFPLFFSPIAESIDGEVGLIEARPRRVLPPLSFEDCFIHYDDLKLEKELGRGNFGVVYLGHILSMEVAVKKSLISENDQAFRAEAEVMHKLSHQRILRFLGFCCDTPDKRVLIITEFMANGALLDYLRTPEGHRLEYRQLISIIDQIVKGMVYLEKVGVVHRDLRAANVLVDEDGSVKIADFGLTKILDFNQTLKKDTIPVRWTALEAMRRGYQPNTKADVWSFGVVMFEVLTYGKVPFEEYDNPQLLRFLLEGGRLSSPRSYGFECDEAVYAIMRSCWDENPERRPSFMEISHEIEQFIKAKEGSYVACWEKMIDN</sequence>
<dbReference type="Pfam" id="PF07714">
    <property type="entry name" value="PK_Tyr_Ser-Thr"/>
    <property type="match status" value="1"/>
</dbReference>
<dbReference type="SMART" id="SM00252">
    <property type="entry name" value="SH2"/>
    <property type="match status" value="1"/>
</dbReference>
<dbReference type="InterPro" id="IPR000980">
    <property type="entry name" value="SH2"/>
</dbReference>
<evidence type="ECO:0000259" key="14">
    <source>
        <dbReference type="PROSITE" id="PS50011"/>
    </source>
</evidence>
<dbReference type="KEGG" id="egl:EGR_09097"/>
<dbReference type="InterPro" id="IPR020635">
    <property type="entry name" value="Tyr_kinase_cat_dom"/>
</dbReference>
<keyword evidence="9" id="KW-0727">SH2 domain</keyword>
<comment type="caution">
    <text evidence="15">The sequence shown here is derived from an EMBL/GenBank/DDBJ whole genome shotgun (WGS) entry which is preliminary data.</text>
</comment>
<dbReference type="FunFam" id="1.10.510.10:FF:001512">
    <property type="entry name" value="Receptor tyrosine-protein kinase erbB-2"/>
    <property type="match status" value="1"/>
</dbReference>
<dbReference type="PROSITE" id="PS50011">
    <property type="entry name" value="PROTEIN_KINASE_DOM"/>
    <property type="match status" value="1"/>
</dbReference>
<dbReference type="InterPro" id="IPR036028">
    <property type="entry name" value="SH3-like_dom_sf"/>
</dbReference>
<gene>
    <name evidence="15" type="ORF">EGR_09097</name>
</gene>
<dbReference type="GO" id="GO:0030182">
    <property type="term" value="P:neuron differentiation"/>
    <property type="evidence" value="ECO:0007669"/>
    <property type="project" value="UniProtKB-ARBA"/>
</dbReference>
<evidence type="ECO:0000256" key="12">
    <source>
        <dbReference type="SAM" id="MobiDB-lite"/>
    </source>
</evidence>
<dbReference type="SUPFAM" id="SSF55550">
    <property type="entry name" value="SH2 domain"/>
    <property type="match status" value="1"/>
</dbReference>
<dbReference type="SUPFAM" id="SSF50044">
    <property type="entry name" value="SH3-domain"/>
    <property type="match status" value="1"/>
</dbReference>
<keyword evidence="2 11" id="KW-0808">Transferase</keyword>
<feature type="domain" description="Protein kinase" evidence="14">
    <location>
        <begin position="243"/>
        <end position="500"/>
    </location>
</feature>
<evidence type="ECO:0000256" key="4">
    <source>
        <dbReference type="ARBA" id="ARBA00022777"/>
    </source>
</evidence>
<proteinExistence type="inferred from homology"/>
<dbReference type="SUPFAM" id="SSF56112">
    <property type="entry name" value="Protein kinase-like (PK-like)"/>
    <property type="match status" value="1"/>
</dbReference>
<reference evidence="15 16" key="1">
    <citation type="journal article" date="2013" name="Nat. Genet.">
        <title>The genome of the hydatid tapeworm Echinococcus granulosus.</title>
        <authorList>
            <person name="Zheng H."/>
            <person name="Zhang W."/>
            <person name="Zhang L."/>
            <person name="Zhang Z."/>
            <person name="Li J."/>
            <person name="Lu G."/>
            <person name="Zhu Y."/>
            <person name="Wang Y."/>
            <person name="Huang Y."/>
            <person name="Liu J."/>
            <person name="Kang H."/>
            <person name="Chen J."/>
            <person name="Wang L."/>
            <person name="Chen A."/>
            <person name="Yu S."/>
            <person name="Gao Z."/>
            <person name="Jin L."/>
            <person name="Gu W."/>
            <person name="Wang Z."/>
            <person name="Zhao L."/>
            <person name="Shi B."/>
            <person name="Wen H."/>
            <person name="Lin R."/>
            <person name="Jones M.K."/>
            <person name="Brejova B."/>
            <person name="Vinar T."/>
            <person name="Zhao G."/>
            <person name="McManus D.P."/>
            <person name="Chen Z."/>
            <person name="Zhou Y."/>
            <person name="Wang S."/>
        </authorList>
    </citation>
    <scope>NUCLEOTIDE SEQUENCE [LARGE SCALE GENOMIC DNA]</scope>
</reference>
<dbReference type="GeneID" id="36344812"/>
<comment type="catalytic activity">
    <reaction evidence="8 11">
        <text>L-tyrosyl-[protein] + ATP = O-phospho-L-tyrosyl-[protein] + ADP + H(+)</text>
        <dbReference type="Rhea" id="RHEA:10596"/>
        <dbReference type="Rhea" id="RHEA-COMP:10136"/>
        <dbReference type="Rhea" id="RHEA-COMP:20101"/>
        <dbReference type="ChEBI" id="CHEBI:15378"/>
        <dbReference type="ChEBI" id="CHEBI:30616"/>
        <dbReference type="ChEBI" id="CHEBI:46858"/>
        <dbReference type="ChEBI" id="CHEBI:61978"/>
        <dbReference type="ChEBI" id="CHEBI:456216"/>
        <dbReference type="EC" id="2.7.10.2"/>
    </reaction>
</comment>
<dbReference type="PRINTS" id="PR00109">
    <property type="entry name" value="TYRKINASE"/>
</dbReference>